<sequence>MTASFFAGLFRRLDYPAQGESDIVDAFDVEHSVDYCFEGGYGFLVIMIVQIPNTRVRVEEIEALDSP</sequence>
<dbReference type="Proteomes" id="UP000263273">
    <property type="component" value="Unassembled WGS sequence"/>
</dbReference>
<dbReference type="EMBL" id="DNZF01000157">
    <property type="protein sequence ID" value="HBK53691.1"/>
    <property type="molecule type" value="Genomic_DNA"/>
</dbReference>
<name>A0A354YY98_9FIRM</name>
<gene>
    <name evidence="1" type="ORF">DDZ44_07135</name>
</gene>
<evidence type="ECO:0000313" key="1">
    <source>
        <dbReference type="EMBL" id="HBK53691.1"/>
    </source>
</evidence>
<dbReference type="AlphaFoldDB" id="A0A354YY98"/>
<proteinExistence type="predicted"/>
<comment type="caution">
    <text evidence="1">The sequence shown here is derived from an EMBL/GenBank/DDBJ whole genome shotgun (WGS) entry which is preliminary data.</text>
</comment>
<accession>A0A354YY98</accession>
<protein>
    <submittedName>
        <fullName evidence="1">Uncharacterized protein</fullName>
    </submittedName>
</protein>
<evidence type="ECO:0000313" key="2">
    <source>
        <dbReference type="Proteomes" id="UP000263273"/>
    </source>
</evidence>
<organism evidence="1 2">
    <name type="scientific">Syntrophomonas wolfei</name>
    <dbReference type="NCBI Taxonomy" id="863"/>
    <lineage>
        <taxon>Bacteria</taxon>
        <taxon>Bacillati</taxon>
        <taxon>Bacillota</taxon>
        <taxon>Clostridia</taxon>
        <taxon>Eubacteriales</taxon>
        <taxon>Syntrophomonadaceae</taxon>
        <taxon>Syntrophomonas</taxon>
    </lineage>
</organism>
<reference evidence="1 2" key="1">
    <citation type="journal article" date="2018" name="Nat. Biotechnol.">
        <title>A standardized bacterial taxonomy based on genome phylogeny substantially revises the tree of life.</title>
        <authorList>
            <person name="Parks D.H."/>
            <person name="Chuvochina M."/>
            <person name="Waite D.W."/>
            <person name="Rinke C."/>
            <person name="Skarshewski A."/>
            <person name="Chaumeil P.A."/>
            <person name="Hugenholtz P."/>
        </authorList>
    </citation>
    <scope>NUCLEOTIDE SEQUENCE [LARGE SCALE GENOMIC DNA]</scope>
    <source>
        <strain evidence="1">UBA10948</strain>
    </source>
</reference>